<evidence type="ECO:0000313" key="3">
    <source>
        <dbReference type="Proteomes" id="UP000187151"/>
    </source>
</evidence>
<dbReference type="RefSeq" id="WP_030838244.1">
    <property type="nucleotide sequence ID" value="NZ_JBHYUY010000023.1"/>
</dbReference>
<evidence type="ECO:0000313" key="2">
    <source>
        <dbReference type="EMBL" id="OLZ71756.1"/>
    </source>
</evidence>
<dbReference type="EMBL" id="MQUR01000008">
    <property type="protein sequence ID" value="OLZ71756.1"/>
    <property type="molecule type" value="Genomic_DNA"/>
</dbReference>
<dbReference type="InterPro" id="IPR036736">
    <property type="entry name" value="ACP-like_sf"/>
</dbReference>
<feature type="domain" description="Carrier" evidence="1">
    <location>
        <begin position="1"/>
        <end position="78"/>
    </location>
</feature>
<comment type="caution">
    <text evidence="2">The sequence shown here is derived from an EMBL/GenBank/DDBJ whole genome shotgun (WGS) entry which is preliminary data.</text>
</comment>
<keyword evidence="3" id="KW-1185">Reference proteome</keyword>
<accession>A0ABX3G7K5</accession>
<gene>
    <name evidence="2" type="ORF">AVW11_05825</name>
</gene>
<evidence type="ECO:0000259" key="1">
    <source>
        <dbReference type="PROSITE" id="PS50075"/>
    </source>
</evidence>
<protein>
    <submittedName>
        <fullName evidence="2">Acyl carrier protein</fullName>
    </submittedName>
</protein>
<reference evidence="2 3" key="1">
    <citation type="submission" date="2016-01" db="EMBL/GenBank/DDBJ databases">
        <title>Streptomyces amritsarensis strain MTCC 11845 genome sequencing and assembly.</title>
        <authorList>
            <person name="Sharma D."/>
            <person name="Nair G.R."/>
            <person name="Kaur G."/>
            <person name="Manhas R.K."/>
            <person name="Mayilraj S."/>
        </authorList>
    </citation>
    <scope>NUCLEOTIDE SEQUENCE [LARGE SCALE GENOMIC DNA]</scope>
    <source>
        <strain evidence="2 3">MTCC 11845</strain>
    </source>
</reference>
<dbReference type="Proteomes" id="UP000187151">
    <property type="component" value="Unassembled WGS sequence"/>
</dbReference>
<dbReference type="Pfam" id="PF00550">
    <property type="entry name" value="PP-binding"/>
    <property type="match status" value="1"/>
</dbReference>
<dbReference type="Gene3D" id="1.10.1200.10">
    <property type="entry name" value="ACP-like"/>
    <property type="match status" value="1"/>
</dbReference>
<dbReference type="InterPro" id="IPR009081">
    <property type="entry name" value="PP-bd_ACP"/>
</dbReference>
<organism evidence="2 3">
    <name type="scientific">Streptomyces amritsarensis</name>
    <dbReference type="NCBI Taxonomy" id="681158"/>
    <lineage>
        <taxon>Bacteria</taxon>
        <taxon>Bacillati</taxon>
        <taxon>Actinomycetota</taxon>
        <taxon>Actinomycetes</taxon>
        <taxon>Kitasatosporales</taxon>
        <taxon>Streptomycetaceae</taxon>
        <taxon>Streptomyces</taxon>
    </lineage>
</organism>
<sequence length="81" mass="8874">MTEQEFIAVLAPLMVEITGNAVSNDDLDVTFADLEIDSLNQVEIISHVEDAFGCQLDDSTLRTIHSPRELMEHVAKATSAT</sequence>
<proteinExistence type="predicted"/>
<dbReference type="PROSITE" id="PS50075">
    <property type="entry name" value="CARRIER"/>
    <property type="match status" value="1"/>
</dbReference>
<dbReference type="SUPFAM" id="SSF47336">
    <property type="entry name" value="ACP-like"/>
    <property type="match status" value="1"/>
</dbReference>
<name>A0ABX3G7K5_9ACTN</name>